<keyword evidence="2 10" id="KW-0235">DNA replication</keyword>
<dbReference type="NCBIfam" id="TIGR00575">
    <property type="entry name" value="dnlj"/>
    <property type="match status" value="1"/>
</dbReference>
<feature type="binding site" evidence="10">
    <location>
        <position position="119"/>
    </location>
    <ligand>
        <name>NAD(+)</name>
        <dbReference type="ChEBI" id="CHEBI:57540"/>
    </ligand>
</feature>
<dbReference type="CDD" id="cd17748">
    <property type="entry name" value="BRCT_DNA_ligase_like"/>
    <property type="match status" value="1"/>
</dbReference>
<keyword evidence="3 10" id="KW-0479">Metal-binding</keyword>
<evidence type="ECO:0000256" key="6">
    <source>
        <dbReference type="ARBA" id="ARBA00022842"/>
    </source>
</evidence>
<dbReference type="GO" id="GO:0006281">
    <property type="term" value="P:DNA repair"/>
    <property type="evidence" value="ECO:0007669"/>
    <property type="project" value="UniProtKB-KW"/>
</dbReference>
<feature type="binding site" evidence="10">
    <location>
        <position position="435"/>
    </location>
    <ligand>
        <name>Zn(2+)</name>
        <dbReference type="ChEBI" id="CHEBI:29105"/>
    </ligand>
</feature>
<organism evidence="12 13">
    <name type="scientific">Candidatus Falkowbacteria bacterium CG23_combo_of_CG06-09_8_20_14_all_49_15</name>
    <dbReference type="NCBI Taxonomy" id="1974572"/>
    <lineage>
        <taxon>Bacteria</taxon>
        <taxon>Candidatus Falkowiibacteriota</taxon>
    </lineage>
</organism>
<dbReference type="InterPro" id="IPR018239">
    <property type="entry name" value="DNA_ligase_AS"/>
</dbReference>
<comment type="function">
    <text evidence="10">DNA ligase that catalyzes the formation of phosphodiester linkages between 5'-phosphoryl and 3'-hydroxyl groups in double-stranded DNA using NAD as a coenzyme and as the energy source for the reaction. It is essential for DNA replication and repair of damaged DNA.</text>
</comment>
<comment type="catalytic activity">
    <reaction evidence="9 10">
        <text>NAD(+) + (deoxyribonucleotide)n-3'-hydroxyl + 5'-phospho-(deoxyribonucleotide)m = (deoxyribonucleotide)n+m + AMP + beta-nicotinamide D-nucleotide.</text>
        <dbReference type="EC" id="6.5.1.2"/>
    </reaction>
</comment>
<comment type="similarity">
    <text evidence="10">Belongs to the NAD-dependent DNA ligase family. LigA subfamily.</text>
</comment>
<dbReference type="InterPro" id="IPR010994">
    <property type="entry name" value="RuvA_2-like"/>
</dbReference>
<evidence type="ECO:0000256" key="10">
    <source>
        <dbReference type="HAMAP-Rule" id="MF_01588"/>
    </source>
</evidence>
<dbReference type="InterPro" id="IPR001357">
    <property type="entry name" value="BRCT_dom"/>
</dbReference>
<evidence type="ECO:0000259" key="11">
    <source>
        <dbReference type="PROSITE" id="PS50172"/>
    </source>
</evidence>
<dbReference type="Pfam" id="PF01653">
    <property type="entry name" value="DNA_ligase_aden"/>
    <property type="match status" value="2"/>
</dbReference>
<proteinExistence type="inferred from homology"/>
<dbReference type="NCBIfam" id="NF005932">
    <property type="entry name" value="PRK07956.1"/>
    <property type="match status" value="1"/>
</dbReference>
<dbReference type="InterPro" id="IPR004150">
    <property type="entry name" value="NAD_DNA_ligase_OB"/>
</dbReference>
<feature type="binding site" evidence="10">
    <location>
        <position position="142"/>
    </location>
    <ligand>
        <name>NAD(+)</name>
        <dbReference type="ChEBI" id="CHEBI:57540"/>
    </ligand>
</feature>
<keyword evidence="7 10" id="KW-0520">NAD</keyword>
<dbReference type="Gene3D" id="1.10.150.20">
    <property type="entry name" value="5' to 3' exonuclease, C-terminal subdomain"/>
    <property type="match status" value="2"/>
</dbReference>
<dbReference type="Proteomes" id="UP000230729">
    <property type="component" value="Unassembled WGS sequence"/>
</dbReference>
<accession>A0A2G9ZLD1</accession>
<dbReference type="Pfam" id="PF03120">
    <property type="entry name" value="OB_DNA_ligase"/>
    <property type="match status" value="1"/>
</dbReference>
<dbReference type="SMART" id="SM00292">
    <property type="entry name" value="BRCT"/>
    <property type="match status" value="1"/>
</dbReference>
<feature type="binding site" evidence="10">
    <location>
        <begin position="88"/>
        <end position="89"/>
    </location>
    <ligand>
        <name>NAD(+)</name>
        <dbReference type="ChEBI" id="CHEBI:57540"/>
    </ligand>
</feature>
<sequence>MNPAYQDKQQAAQRALVLKKEINRHRYFYHVLDQPEISDGALDSLKNELAAIEKKYPDLITPDSPTQRVGGAPLAKFRKVAHLTPMLSLEDVFSDAEARDWEERLRRIAPDAVWHYFLELKLDGLAVSLRYEKGRLVLGATRGDGLVGEDVTVNLKTIEAIPLVLRAPALKELRAIGLDQKTAERVQKIAAAGALEARGEAIMTKAVLAGLNAANQRAGRPLFANPRNAAAGSIRQLDSKITAARRLDFYAYSLPTDLGLEYHEQEHRILSLLGFKTHKENVFLPDMDAVVREHARWEKKREKLPFDCDGLVVKINELRLWPRLGVVGKGPRYMLAFKFSARQATTILKEVAWQIGRSGILTPIAGLAPAPIGGVTVTSATLHNWDEIKRLGIKIGDTIILERAGDVIPKVVGFLPRLRTGQEKTIRPPKNCPVCGGPVLRKDGEVAWRCLNKNCYAVNLRRLIHFAGKSAFDIPGLGKEIAAQLYRAGLVKDAADFFALREDQLLGQERFAAKSAANLIAAIRARQRIELPRFFIGLGIPQIGEESALALSRFILPRLKPLNKESTVKIGHLREVILAFTPADLEAIPDFGPIVAGSAAAWFREEKNSTFLSKLEANGVMINIPDALSRPVSAPLAGKTFVLTGVLDHLTREEAKAKIRELGGQISSSVSRKTDFVVAGREPGSKLAQAGRLGVKVINENEFQKMLA</sequence>
<dbReference type="CDD" id="cd00114">
    <property type="entry name" value="LIGANc"/>
    <property type="match status" value="1"/>
</dbReference>
<evidence type="ECO:0000313" key="13">
    <source>
        <dbReference type="Proteomes" id="UP000230729"/>
    </source>
</evidence>
<feature type="binding site" evidence="10">
    <location>
        <position position="432"/>
    </location>
    <ligand>
        <name>Zn(2+)</name>
        <dbReference type="ChEBI" id="CHEBI:29105"/>
    </ligand>
</feature>
<dbReference type="Gene3D" id="3.30.470.30">
    <property type="entry name" value="DNA ligase/mRNA capping enzyme"/>
    <property type="match status" value="1"/>
</dbReference>
<feature type="binding site" evidence="10">
    <location>
        <position position="450"/>
    </location>
    <ligand>
        <name>Zn(2+)</name>
        <dbReference type="ChEBI" id="CHEBI:29105"/>
    </ligand>
</feature>
<keyword evidence="5 10" id="KW-0862">Zinc</keyword>
<dbReference type="Gene3D" id="3.40.50.10190">
    <property type="entry name" value="BRCT domain"/>
    <property type="match status" value="1"/>
</dbReference>
<evidence type="ECO:0000256" key="3">
    <source>
        <dbReference type="ARBA" id="ARBA00022723"/>
    </source>
</evidence>
<evidence type="ECO:0000256" key="5">
    <source>
        <dbReference type="ARBA" id="ARBA00022833"/>
    </source>
</evidence>
<dbReference type="InterPro" id="IPR013840">
    <property type="entry name" value="DNAligase_N"/>
</dbReference>
<feature type="binding site" evidence="10">
    <location>
        <position position="200"/>
    </location>
    <ligand>
        <name>NAD(+)</name>
        <dbReference type="ChEBI" id="CHEBI:57540"/>
    </ligand>
</feature>
<dbReference type="SUPFAM" id="SSF50249">
    <property type="entry name" value="Nucleic acid-binding proteins"/>
    <property type="match status" value="1"/>
</dbReference>
<keyword evidence="1 10" id="KW-0436">Ligase</keyword>
<comment type="caution">
    <text evidence="12">The sequence shown here is derived from an EMBL/GenBank/DDBJ whole genome shotgun (WGS) entry which is preliminary data.</text>
</comment>
<dbReference type="Gene3D" id="2.40.50.140">
    <property type="entry name" value="Nucleic acid-binding proteins"/>
    <property type="match status" value="1"/>
</dbReference>
<dbReference type="PIRSF" id="PIRSF001604">
    <property type="entry name" value="LigA"/>
    <property type="match status" value="1"/>
</dbReference>
<keyword evidence="10" id="KW-0464">Manganese</keyword>
<comment type="cofactor">
    <cofactor evidence="10">
        <name>Mg(2+)</name>
        <dbReference type="ChEBI" id="CHEBI:18420"/>
    </cofactor>
    <cofactor evidence="10">
        <name>Mn(2+)</name>
        <dbReference type="ChEBI" id="CHEBI:29035"/>
    </cofactor>
</comment>
<evidence type="ECO:0000256" key="9">
    <source>
        <dbReference type="ARBA" id="ARBA00034005"/>
    </source>
</evidence>
<dbReference type="Gene3D" id="6.20.10.30">
    <property type="match status" value="1"/>
</dbReference>
<dbReference type="SUPFAM" id="SSF56091">
    <property type="entry name" value="DNA ligase/mRNA capping enzyme, catalytic domain"/>
    <property type="match status" value="1"/>
</dbReference>
<dbReference type="SUPFAM" id="SSF52113">
    <property type="entry name" value="BRCT domain"/>
    <property type="match status" value="1"/>
</dbReference>
<name>A0A2G9ZLD1_9BACT</name>
<evidence type="ECO:0000313" key="12">
    <source>
        <dbReference type="EMBL" id="PIP33954.1"/>
    </source>
</evidence>
<keyword evidence="6 10" id="KW-0460">Magnesium</keyword>
<dbReference type="InterPro" id="IPR004149">
    <property type="entry name" value="Znf_DNAligase_C4"/>
</dbReference>
<dbReference type="PANTHER" id="PTHR23389:SF9">
    <property type="entry name" value="DNA LIGASE"/>
    <property type="match status" value="1"/>
</dbReference>
<evidence type="ECO:0000256" key="2">
    <source>
        <dbReference type="ARBA" id="ARBA00022705"/>
    </source>
</evidence>
<dbReference type="EC" id="6.5.1.2" evidence="10"/>
<feature type="domain" description="BRCT" evidence="11">
    <location>
        <begin position="631"/>
        <end position="708"/>
    </location>
</feature>
<evidence type="ECO:0000256" key="7">
    <source>
        <dbReference type="ARBA" id="ARBA00023027"/>
    </source>
</evidence>
<reference evidence="12 13" key="1">
    <citation type="submission" date="2017-09" db="EMBL/GenBank/DDBJ databases">
        <title>Depth-based differentiation of microbial function through sediment-hosted aquifers and enrichment of novel symbionts in the deep terrestrial subsurface.</title>
        <authorList>
            <person name="Probst A.J."/>
            <person name="Ladd B."/>
            <person name="Jarett J.K."/>
            <person name="Geller-Mcgrath D.E."/>
            <person name="Sieber C.M."/>
            <person name="Emerson J.B."/>
            <person name="Anantharaman K."/>
            <person name="Thomas B.C."/>
            <person name="Malmstrom R."/>
            <person name="Stieglmeier M."/>
            <person name="Klingl A."/>
            <person name="Woyke T."/>
            <person name="Ryan C.M."/>
            <person name="Banfield J.F."/>
        </authorList>
    </citation>
    <scope>NUCLEOTIDE SEQUENCE [LARGE SCALE GENOMIC DNA]</scope>
    <source>
        <strain evidence="12">CG23_combo_of_CG06-09_8_20_14_all_49_15</strain>
    </source>
</reference>
<evidence type="ECO:0000256" key="4">
    <source>
        <dbReference type="ARBA" id="ARBA00022763"/>
    </source>
</evidence>
<dbReference type="AlphaFoldDB" id="A0A2G9ZLD1"/>
<dbReference type="PROSITE" id="PS01055">
    <property type="entry name" value="DNA_LIGASE_N1"/>
    <property type="match status" value="1"/>
</dbReference>
<dbReference type="GO" id="GO:0006260">
    <property type="term" value="P:DNA replication"/>
    <property type="evidence" value="ECO:0007669"/>
    <property type="project" value="UniProtKB-KW"/>
</dbReference>
<dbReference type="HAMAP" id="MF_01588">
    <property type="entry name" value="DNA_ligase_A"/>
    <property type="match status" value="1"/>
</dbReference>
<keyword evidence="4 10" id="KW-0227">DNA damage</keyword>
<dbReference type="PROSITE" id="PS50172">
    <property type="entry name" value="BRCT"/>
    <property type="match status" value="1"/>
</dbReference>
<comment type="caution">
    <text evidence="10">Lacks conserved residue(s) required for the propagation of feature annotation.</text>
</comment>
<dbReference type="SMART" id="SM00532">
    <property type="entry name" value="LIGANc"/>
    <property type="match status" value="1"/>
</dbReference>
<dbReference type="Pfam" id="PF03119">
    <property type="entry name" value="DNA_ligase_ZBD"/>
    <property type="match status" value="1"/>
</dbReference>
<keyword evidence="8 10" id="KW-0234">DNA repair</keyword>
<dbReference type="InterPro" id="IPR036420">
    <property type="entry name" value="BRCT_dom_sf"/>
</dbReference>
<dbReference type="PANTHER" id="PTHR23389">
    <property type="entry name" value="CHROMOSOME TRANSMISSION FIDELITY FACTOR 18"/>
    <property type="match status" value="1"/>
</dbReference>
<evidence type="ECO:0000256" key="1">
    <source>
        <dbReference type="ARBA" id="ARBA00022598"/>
    </source>
</evidence>
<feature type="binding site" evidence="10">
    <location>
        <position position="314"/>
    </location>
    <ligand>
        <name>NAD(+)</name>
        <dbReference type="ChEBI" id="CHEBI:57540"/>
    </ligand>
</feature>
<dbReference type="InterPro" id="IPR013839">
    <property type="entry name" value="DNAligase_adenylation"/>
</dbReference>
<gene>
    <name evidence="10" type="primary">ligA</name>
    <name evidence="12" type="ORF">COX22_01660</name>
</gene>
<feature type="binding site" evidence="10">
    <location>
        <position position="338"/>
    </location>
    <ligand>
        <name>NAD(+)</name>
        <dbReference type="ChEBI" id="CHEBI:57540"/>
    </ligand>
</feature>
<dbReference type="GO" id="GO:0005829">
    <property type="term" value="C:cytosol"/>
    <property type="evidence" value="ECO:0007669"/>
    <property type="project" value="TreeGrafter"/>
</dbReference>
<dbReference type="GO" id="GO:0046872">
    <property type="term" value="F:metal ion binding"/>
    <property type="evidence" value="ECO:0007669"/>
    <property type="project" value="UniProtKB-KW"/>
</dbReference>
<protein>
    <recommendedName>
        <fullName evidence="10">DNA ligase</fullName>
        <ecNumber evidence="10">6.5.1.2</ecNumber>
    </recommendedName>
    <alternativeName>
        <fullName evidence="10">Polydeoxyribonucleotide synthase [NAD(+)]</fullName>
    </alternativeName>
</protein>
<dbReference type="Pfam" id="PF00533">
    <property type="entry name" value="BRCT"/>
    <property type="match status" value="1"/>
</dbReference>
<feature type="binding site" evidence="10">
    <location>
        <position position="455"/>
    </location>
    <ligand>
        <name>Zn(2+)</name>
        <dbReference type="ChEBI" id="CHEBI:29105"/>
    </ligand>
</feature>
<dbReference type="Gene3D" id="1.10.287.610">
    <property type="entry name" value="Helix hairpin bin"/>
    <property type="match status" value="1"/>
</dbReference>
<dbReference type="EMBL" id="PCSD01000033">
    <property type="protein sequence ID" value="PIP33954.1"/>
    <property type="molecule type" value="Genomic_DNA"/>
</dbReference>
<feature type="active site" description="N6-AMP-lysine intermediate" evidence="10">
    <location>
        <position position="121"/>
    </location>
</feature>
<dbReference type="SUPFAM" id="SSF47781">
    <property type="entry name" value="RuvA domain 2-like"/>
    <property type="match status" value="1"/>
</dbReference>
<dbReference type="InterPro" id="IPR001679">
    <property type="entry name" value="DNA_ligase"/>
</dbReference>
<dbReference type="GO" id="GO:0003911">
    <property type="term" value="F:DNA ligase (NAD+) activity"/>
    <property type="evidence" value="ECO:0007669"/>
    <property type="project" value="UniProtKB-UniRule"/>
</dbReference>
<dbReference type="InterPro" id="IPR012340">
    <property type="entry name" value="NA-bd_OB-fold"/>
</dbReference>
<evidence type="ECO:0000256" key="8">
    <source>
        <dbReference type="ARBA" id="ARBA00023204"/>
    </source>
</evidence>